<comment type="similarity">
    <text evidence="2 9">Belongs to the calreticulin family.</text>
</comment>
<protein>
    <submittedName>
        <fullName evidence="11">Unnamed protein product</fullName>
    </submittedName>
</protein>
<evidence type="ECO:0000256" key="4">
    <source>
        <dbReference type="ARBA" id="ARBA00022824"/>
    </source>
</evidence>
<dbReference type="SUPFAM" id="SSF49899">
    <property type="entry name" value="Concanavalin A-like lectins/glucanases"/>
    <property type="match status" value="2"/>
</dbReference>
<dbReference type="PROSITE" id="PS00805">
    <property type="entry name" value="CALRETICULIN_REPEAT"/>
    <property type="match status" value="1"/>
</dbReference>
<dbReference type="Pfam" id="PF00262">
    <property type="entry name" value="Calreticulin"/>
    <property type="match status" value="1"/>
</dbReference>
<dbReference type="Gene3D" id="2.10.250.10">
    <property type="entry name" value="Calreticulin/calnexin, P domain"/>
    <property type="match status" value="1"/>
</dbReference>
<dbReference type="GO" id="GO:0005509">
    <property type="term" value="F:calcium ion binding"/>
    <property type="evidence" value="ECO:0007669"/>
    <property type="project" value="InterPro"/>
</dbReference>
<feature type="chain" id="PRO_5041012895" evidence="9">
    <location>
        <begin position="21"/>
        <end position="633"/>
    </location>
</feature>
<sequence length="633" mass="71407">MKLSTSTLLALSLALVNVNAEDKIEHPEFTLFDLEKLAENSFFEQFDSNWDSRWKISQFTESDSPGLKYKGKWSVEDSIVNKGFNNDKGLVVKSEAAHHAISAKLPIVFDNKDNTLVLQYEVKLQKGLDCGGAYIKLLSENDELHNQEFNNDSSYQVMFGPDKCGNNNKVHFIIRRKDINTGKYEEKHLAVPPMSRVVKTTSLYTLIIKPDQDFEIRINGDVVKAGNLLTEDTFQPGFNPPKLVKDPNATKPEDWDDNEMIQDPNIEKPEDWDETQPFTIPDPEAKKPEDWDEEAELLISDPTAEKPEDWDDEDDGEWIAPKISNPECEYHGCGPWKAPRIRNPLYKGKWKAPMVKNPNYKGEWEPEDIPNPDYYEDKKPSDLEPIGALGFELWTMSADILFDNIYLGHSIEEAEIIGNSTFIPKVAIEEQEAAASAPKPQAEPENPLESEEAKDTAAETSTADIGEYYSKLAAKYVDIALFYIIQYMDGVNAFIADVLDDPSGTIFNRPGEAFYYSSIFTGTFVTITLFFSLIINFLTDLVESKASGTPTTATTTPEKKRDELLADDDEDDEDEEDEDYVPGTTIIDETTIVDETTIGNYDDDEDEEDESEIIAEVDGTSESKKNTTEAVKR</sequence>
<comment type="subcellular location">
    <subcellularLocation>
        <location evidence="1">Endoplasmic reticulum membrane</location>
        <topology evidence="1">Single-pass type I membrane protein</topology>
    </subcellularLocation>
</comment>
<proteinExistence type="inferred from homology"/>
<keyword evidence="8" id="KW-1015">Disulfide bond</keyword>
<feature type="disulfide bond" evidence="8">
    <location>
        <begin position="130"/>
        <end position="164"/>
    </location>
</feature>
<accession>A0A9W6WHL6</accession>
<evidence type="ECO:0000256" key="3">
    <source>
        <dbReference type="ARBA" id="ARBA00022692"/>
    </source>
</evidence>
<dbReference type="Proteomes" id="UP001165120">
    <property type="component" value="Unassembled WGS sequence"/>
</dbReference>
<dbReference type="Gene3D" id="2.60.120.200">
    <property type="match status" value="1"/>
</dbReference>
<reference evidence="11" key="1">
    <citation type="submission" date="2023-04" db="EMBL/GenBank/DDBJ databases">
        <title>Candida boidinii NBRC 10035.</title>
        <authorList>
            <person name="Ichikawa N."/>
            <person name="Sato H."/>
            <person name="Tonouchi N."/>
        </authorList>
    </citation>
    <scope>NUCLEOTIDE SEQUENCE</scope>
    <source>
        <strain evidence="11">NBRC 10035</strain>
    </source>
</reference>
<feature type="compositionally biased region" description="Basic and acidic residues" evidence="10">
    <location>
        <begin position="621"/>
        <end position="633"/>
    </location>
</feature>
<organism evidence="11 12">
    <name type="scientific">Candida boidinii</name>
    <name type="common">Yeast</name>
    <dbReference type="NCBI Taxonomy" id="5477"/>
    <lineage>
        <taxon>Eukaryota</taxon>
        <taxon>Fungi</taxon>
        <taxon>Dikarya</taxon>
        <taxon>Ascomycota</taxon>
        <taxon>Saccharomycotina</taxon>
        <taxon>Pichiomycetes</taxon>
        <taxon>Pichiales</taxon>
        <taxon>Pichiaceae</taxon>
        <taxon>Ogataea</taxon>
        <taxon>Ogataea/Candida clade</taxon>
    </lineage>
</organism>
<dbReference type="GO" id="GO:0036503">
    <property type="term" value="P:ERAD pathway"/>
    <property type="evidence" value="ECO:0007669"/>
    <property type="project" value="TreeGrafter"/>
</dbReference>
<evidence type="ECO:0000256" key="1">
    <source>
        <dbReference type="ARBA" id="ARBA00004115"/>
    </source>
</evidence>
<evidence type="ECO:0000256" key="8">
    <source>
        <dbReference type="PIRSR" id="PIRSR601580-3"/>
    </source>
</evidence>
<dbReference type="PROSITE" id="PS00804">
    <property type="entry name" value="CALRETICULIN_2"/>
    <property type="match status" value="1"/>
</dbReference>
<dbReference type="GO" id="GO:0051082">
    <property type="term" value="F:unfolded protein binding"/>
    <property type="evidence" value="ECO:0007669"/>
    <property type="project" value="InterPro"/>
</dbReference>
<dbReference type="PRINTS" id="PR00626">
    <property type="entry name" value="CALRETICULIN"/>
</dbReference>
<keyword evidence="6 9" id="KW-0472">Membrane</keyword>
<evidence type="ECO:0000256" key="10">
    <source>
        <dbReference type="SAM" id="MobiDB-lite"/>
    </source>
</evidence>
<keyword evidence="4 9" id="KW-0256">Endoplasmic reticulum</keyword>
<feature type="compositionally biased region" description="Low complexity" evidence="10">
    <location>
        <begin position="584"/>
        <end position="598"/>
    </location>
</feature>
<dbReference type="SUPFAM" id="SSF63887">
    <property type="entry name" value="P-domain of calnexin/calreticulin"/>
    <property type="match status" value="1"/>
</dbReference>
<dbReference type="PANTHER" id="PTHR11073">
    <property type="entry name" value="CALRETICULIN AND CALNEXIN"/>
    <property type="match status" value="1"/>
</dbReference>
<evidence type="ECO:0000313" key="12">
    <source>
        <dbReference type="Proteomes" id="UP001165120"/>
    </source>
</evidence>
<evidence type="ECO:0000256" key="9">
    <source>
        <dbReference type="RuleBase" id="RU362126"/>
    </source>
</evidence>
<feature type="compositionally biased region" description="Acidic residues" evidence="10">
    <location>
        <begin position="565"/>
        <end position="580"/>
    </location>
</feature>
<dbReference type="PROSITE" id="PS00803">
    <property type="entry name" value="CALRETICULIN_1"/>
    <property type="match status" value="1"/>
</dbReference>
<dbReference type="InterPro" id="IPR018124">
    <property type="entry name" value="Calret/calnex_CS"/>
</dbReference>
<feature type="signal peptide" evidence="9">
    <location>
        <begin position="1"/>
        <end position="20"/>
    </location>
</feature>
<dbReference type="InterPro" id="IPR013320">
    <property type="entry name" value="ConA-like_dom_sf"/>
</dbReference>
<gene>
    <name evidence="11" type="ORF">Cboi02_000325200</name>
</gene>
<feature type="region of interest" description="Disordered" evidence="10">
    <location>
        <begin position="234"/>
        <end position="293"/>
    </location>
</feature>
<dbReference type="GO" id="GO:0006457">
    <property type="term" value="P:protein folding"/>
    <property type="evidence" value="ECO:0007669"/>
    <property type="project" value="InterPro"/>
</dbReference>
<dbReference type="EMBL" id="BSXN01001092">
    <property type="protein sequence ID" value="GME71542.1"/>
    <property type="molecule type" value="Genomic_DNA"/>
</dbReference>
<evidence type="ECO:0000256" key="6">
    <source>
        <dbReference type="ARBA" id="ARBA00023136"/>
    </source>
</evidence>
<dbReference type="GO" id="GO:0005789">
    <property type="term" value="C:endoplasmic reticulum membrane"/>
    <property type="evidence" value="ECO:0007669"/>
    <property type="project" value="UniProtKB-SubCell"/>
</dbReference>
<name>A0A9W6WHL6_CANBO</name>
<feature type="compositionally biased region" description="Acidic residues" evidence="10">
    <location>
        <begin position="601"/>
        <end position="615"/>
    </location>
</feature>
<dbReference type="PANTHER" id="PTHR11073:SF1">
    <property type="entry name" value="CALNEXIN 14D-RELATED"/>
    <property type="match status" value="1"/>
</dbReference>
<keyword evidence="7 9" id="KW-0143">Chaperone</keyword>
<dbReference type="FunFam" id="2.60.120.200:FF:000011">
    <property type="entry name" value="Probable calnexin"/>
    <property type="match status" value="1"/>
</dbReference>
<evidence type="ECO:0000313" key="11">
    <source>
        <dbReference type="EMBL" id="GME71542.1"/>
    </source>
</evidence>
<feature type="region of interest" description="Disordered" evidence="10">
    <location>
        <begin position="433"/>
        <end position="460"/>
    </location>
</feature>
<keyword evidence="5 9" id="KW-1133">Transmembrane helix</keyword>
<dbReference type="InterPro" id="IPR001580">
    <property type="entry name" value="Calret/calnex"/>
</dbReference>
<keyword evidence="9" id="KW-0732">Signal</keyword>
<evidence type="ECO:0000256" key="7">
    <source>
        <dbReference type="ARBA" id="ARBA00023186"/>
    </source>
</evidence>
<dbReference type="InterPro" id="IPR009033">
    <property type="entry name" value="Calreticulin/calnexin_P_dom_sf"/>
</dbReference>
<evidence type="ECO:0000256" key="5">
    <source>
        <dbReference type="ARBA" id="ARBA00022989"/>
    </source>
</evidence>
<evidence type="ECO:0000256" key="2">
    <source>
        <dbReference type="ARBA" id="ARBA00010983"/>
    </source>
</evidence>
<feature type="transmembrane region" description="Helical" evidence="9">
    <location>
        <begin position="513"/>
        <end position="538"/>
    </location>
</feature>
<keyword evidence="3 9" id="KW-0812">Transmembrane</keyword>
<dbReference type="FunFam" id="2.10.250.10:FF:000001">
    <property type="entry name" value="Calnexin homolog"/>
    <property type="match status" value="1"/>
</dbReference>
<comment type="caution">
    <text evidence="11">The sequence shown here is derived from an EMBL/GenBank/DDBJ whole genome shotgun (WGS) entry which is preliminary data.</text>
</comment>
<keyword evidence="12" id="KW-1185">Reference proteome</keyword>
<dbReference type="AlphaFoldDB" id="A0A9W6WHL6"/>
<feature type="region of interest" description="Disordered" evidence="10">
    <location>
        <begin position="547"/>
        <end position="633"/>
    </location>
</feature>